<accession>A0A2H1E6U7</accession>
<dbReference type="OrthoDB" id="1013052at2"/>
<sequence>MKKITYLLAILLVAFASCTPLEDIHREIDALPEDPNIGTFEYELTDEDYKSLDLSFGNFSSEADAKEALPDFLAEKYALYGGGSSVNVTFKLYSPKLNEKSLAVYEVTNADYTAQGLRFPNFSSFSQIEKFLNTKYPNPDNRLLVSLTYDYYNGSVSTLNSGFIYVDGNWEMATGITTEEYSAMGEGRPQFSSENEAFSKIPVFMNDKFKYDAKEAGDIEGIMYKLYVTDEQDIDGDGKTNDKAVYSFVAFFIYDGVNWSKYSNVIKSSVKFGHDGTKWVPDNTIRYTFTDADYAYIGTEFANETGYVEAAASVLRYSNFDRRPKGSAYWSDEMLLNAAGKLLDNNDPTAVEDQQYVLIFSIYDGNSGVEELKLIKKAGKWVKN</sequence>
<dbReference type="Proteomes" id="UP000231564">
    <property type="component" value="Chromosome MARIT"/>
</dbReference>
<keyword evidence="1" id="KW-0732">Signal</keyword>
<dbReference type="KEGG" id="tmar:MARIT_0194"/>
<proteinExistence type="predicted"/>
<evidence type="ECO:0008006" key="4">
    <source>
        <dbReference type="Google" id="ProtNLM"/>
    </source>
</evidence>
<evidence type="ECO:0000256" key="1">
    <source>
        <dbReference type="SAM" id="SignalP"/>
    </source>
</evidence>
<reference evidence="2 3" key="1">
    <citation type="submission" date="2016-11" db="EMBL/GenBank/DDBJ databases">
        <authorList>
            <person name="Jaros S."/>
            <person name="Januszkiewicz K."/>
            <person name="Wedrychowicz H."/>
        </authorList>
    </citation>
    <scope>NUCLEOTIDE SEQUENCE [LARGE SCALE GENOMIC DNA]</scope>
    <source>
        <strain evidence="2">NCIMB 2154T</strain>
    </source>
</reference>
<protein>
    <recommendedName>
        <fullName evidence="4">Lipoprotein</fullName>
    </recommendedName>
</protein>
<organism evidence="2 3">
    <name type="scientific">Tenacibaculum maritimum NCIMB 2154</name>
    <dbReference type="NCBI Taxonomy" id="1349785"/>
    <lineage>
        <taxon>Bacteria</taxon>
        <taxon>Pseudomonadati</taxon>
        <taxon>Bacteroidota</taxon>
        <taxon>Flavobacteriia</taxon>
        <taxon>Flavobacteriales</taxon>
        <taxon>Flavobacteriaceae</taxon>
        <taxon>Tenacibaculum</taxon>
    </lineage>
</organism>
<dbReference type="RefSeq" id="WP_100210530.1">
    <property type="nucleotide sequence ID" value="NZ_CP138495.1"/>
</dbReference>
<dbReference type="GeneID" id="47721797"/>
<dbReference type="PROSITE" id="PS51257">
    <property type="entry name" value="PROKAR_LIPOPROTEIN"/>
    <property type="match status" value="1"/>
</dbReference>
<feature type="chain" id="PRO_5013628254" description="Lipoprotein" evidence="1">
    <location>
        <begin position="23"/>
        <end position="384"/>
    </location>
</feature>
<keyword evidence="3" id="KW-1185">Reference proteome</keyword>
<name>A0A2H1E6U7_9FLAO</name>
<dbReference type="AlphaFoldDB" id="A0A2H1E6U7"/>
<evidence type="ECO:0000313" key="2">
    <source>
        <dbReference type="EMBL" id="SFZ80104.1"/>
    </source>
</evidence>
<gene>
    <name evidence="2" type="ORF">MARIT_0194</name>
</gene>
<feature type="signal peptide" evidence="1">
    <location>
        <begin position="1"/>
        <end position="22"/>
    </location>
</feature>
<evidence type="ECO:0000313" key="3">
    <source>
        <dbReference type="Proteomes" id="UP000231564"/>
    </source>
</evidence>
<dbReference type="EMBL" id="LT634361">
    <property type="protein sequence ID" value="SFZ80104.1"/>
    <property type="molecule type" value="Genomic_DNA"/>
</dbReference>